<feature type="compositionally biased region" description="Acidic residues" evidence="1">
    <location>
        <begin position="114"/>
        <end position="124"/>
    </location>
</feature>
<comment type="caution">
    <text evidence="2">The sequence shown here is derived from an EMBL/GenBank/DDBJ whole genome shotgun (WGS) entry which is preliminary data.</text>
</comment>
<evidence type="ECO:0000313" key="2">
    <source>
        <dbReference type="EMBL" id="MBW0535935.1"/>
    </source>
</evidence>
<evidence type="ECO:0000256" key="1">
    <source>
        <dbReference type="SAM" id="MobiDB-lite"/>
    </source>
</evidence>
<dbReference type="AlphaFoldDB" id="A0A9Q3F721"/>
<protein>
    <submittedName>
        <fullName evidence="2">Uncharacterized protein</fullName>
    </submittedName>
</protein>
<dbReference type="EMBL" id="AVOT02040703">
    <property type="protein sequence ID" value="MBW0535935.1"/>
    <property type="molecule type" value="Genomic_DNA"/>
</dbReference>
<evidence type="ECO:0000313" key="3">
    <source>
        <dbReference type="Proteomes" id="UP000765509"/>
    </source>
</evidence>
<sequence>MNIQMMNHKLLTQIPADLENAVKCRCNKNCTLDDFANTLQDIKKITNIGKYYSQKRSGFKEKKPLSKEFRDKPRETVAEVAKQKNSSHNCGSTDHYTNNCPKAKQKVYAIEKIPEEESPTDDSESGTIGDAIREQSDDDQNSIEEFQV</sequence>
<feature type="compositionally biased region" description="Basic and acidic residues" evidence="1">
    <location>
        <begin position="62"/>
        <end position="77"/>
    </location>
</feature>
<feature type="region of interest" description="Disordered" evidence="1">
    <location>
        <begin position="62"/>
        <end position="148"/>
    </location>
</feature>
<name>A0A9Q3F721_9BASI</name>
<reference evidence="2" key="1">
    <citation type="submission" date="2021-03" db="EMBL/GenBank/DDBJ databases">
        <title>Draft genome sequence of rust myrtle Austropuccinia psidii MF-1, a brazilian biotype.</title>
        <authorList>
            <person name="Quecine M.C."/>
            <person name="Pachon D.M.R."/>
            <person name="Bonatelli M.L."/>
            <person name="Correr F.H."/>
            <person name="Franceschini L.M."/>
            <person name="Leite T.F."/>
            <person name="Margarido G.R.A."/>
            <person name="Almeida C.A."/>
            <person name="Ferrarezi J.A."/>
            <person name="Labate C.A."/>
        </authorList>
    </citation>
    <scope>NUCLEOTIDE SEQUENCE</scope>
    <source>
        <strain evidence="2">MF-1</strain>
    </source>
</reference>
<feature type="compositionally biased region" description="Acidic residues" evidence="1">
    <location>
        <begin position="136"/>
        <end position="148"/>
    </location>
</feature>
<feature type="compositionally biased region" description="Polar residues" evidence="1">
    <location>
        <begin position="83"/>
        <end position="100"/>
    </location>
</feature>
<accession>A0A9Q3F721</accession>
<keyword evidence="3" id="KW-1185">Reference proteome</keyword>
<organism evidence="2 3">
    <name type="scientific">Austropuccinia psidii MF-1</name>
    <dbReference type="NCBI Taxonomy" id="1389203"/>
    <lineage>
        <taxon>Eukaryota</taxon>
        <taxon>Fungi</taxon>
        <taxon>Dikarya</taxon>
        <taxon>Basidiomycota</taxon>
        <taxon>Pucciniomycotina</taxon>
        <taxon>Pucciniomycetes</taxon>
        <taxon>Pucciniales</taxon>
        <taxon>Sphaerophragmiaceae</taxon>
        <taxon>Austropuccinia</taxon>
    </lineage>
</organism>
<gene>
    <name evidence="2" type="ORF">O181_075650</name>
</gene>
<dbReference type="Proteomes" id="UP000765509">
    <property type="component" value="Unassembled WGS sequence"/>
</dbReference>
<proteinExistence type="predicted"/>